<proteinExistence type="predicted"/>
<organism evidence="1 2">
    <name type="scientific">Pokkaliibacter plantistimulans</name>
    <dbReference type="NCBI Taxonomy" id="1635171"/>
    <lineage>
        <taxon>Bacteria</taxon>
        <taxon>Pseudomonadati</taxon>
        <taxon>Pseudomonadota</taxon>
        <taxon>Gammaproteobacteria</taxon>
        <taxon>Oceanospirillales</taxon>
        <taxon>Balneatrichaceae</taxon>
        <taxon>Pokkaliibacter</taxon>
    </lineage>
</organism>
<gene>
    <name evidence="1" type="ORF">WH50_05340</name>
</gene>
<sequence length="99" mass="10877">MGDATGLAAVLDSTNQTINFYGLGVYGLGVACDEGNLQGCTPYSVWVTTLILVDLPDRCSWKADTDYFEVKDPIVLLETEPSLSRRRCNAYSLSLDFVF</sequence>
<accession>A0ABX5M2Z8</accession>
<keyword evidence="2" id="KW-1185">Reference proteome</keyword>
<name>A0ABX5M2Z8_9GAMM</name>
<reference evidence="1 2" key="1">
    <citation type="submission" date="2015-03" db="EMBL/GenBank/DDBJ databases">
        <authorList>
            <person name="Krishnan R."/>
            <person name="Midha S."/>
            <person name="Patil P.B."/>
            <person name="Rameshkumar N."/>
        </authorList>
    </citation>
    <scope>NUCLEOTIDE SEQUENCE [LARGE SCALE GENOMIC DNA]</scope>
    <source>
        <strain evidence="1 2">L1E11</strain>
    </source>
</reference>
<evidence type="ECO:0000313" key="1">
    <source>
        <dbReference type="EMBL" id="PXF32330.1"/>
    </source>
</evidence>
<evidence type="ECO:0000313" key="2">
    <source>
        <dbReference type="Proteomes" id="UP000248090"/>
    </source>
</evidence>
<protein>
    <submittedName>
        <fullName evidence="1">Uncharacterized protein</fullName>
    </submittedName>
</protein>
<comment type="caution">
    <text evidence="1">The sequence shown here is derived from an EMBL/GenBank/DDBJ whole genome shotgun (WGS) entry which is preliminary data.</text>
</comment>
<dbReference type="EMBL" id="LAPT01000021">
    <property type="protein sequence ID" value="PXF32330.1"/>
    <property type="molecule type" value="Genomic_DNA"/>
</dbReference>
<dbReference type="Proteomes" id="UP000248090">
    <property type="component" value="Unassembled WGS sequence"/>
</dbReference>